<evidence type="ECO:0000256" key="2">
    <source>
        <dbReference type="ARBA" id="ARBA00022833"/>
    </source>
</evidence>
<name>A0A5B7E5Q9_PORTR</name>
<feature type="domain" description="LIM zinc-binding" evidence="6">
    <location>
        <begin position="19"/>
        <end position="80"/>
    </location>
</feature>
<dbReference type="InterPro" id="IPR001781">
    <property type="entry name" value="Znf_LIM"/>
</dbReference>
<dbReference type="GO" id="GO:0051015">
    <property type="term" value="F:actin filament binding"/>
    <property type="evidence" value="ECO:0007669"/>
    <property type="project" value="TreeGrafter"/>
</dbReference>
<evidence type="ECO:0000256" key="4">
    <source>
        <dbReference type="PROSITE-ProRule" id="PRU00125"/>
    </source>
</evidence>
<feature type="compositionally biased region" description="Basic and acidic residues" evidence="5">
    <location>
        <begin position="170"/>
        <end position="179"/>
    </location>
</feature>
<organism evidence="7 8">
    <name type="scientific">Portunus trituberculatus</name>
    <name type="common">Swimming crab</name>
    <name type="synonym">Neptunus trituberculatus</name>
    <dbReference type="NCBI Taxonomy" id="210409"/>
    <lineage>
        <taxon>Eukaryota</taxon>
        <taxon>Metazoa</taxon>
        <taxon>Ecdysozoa</taxon>
        <taxon>Arthropoda</taxon>
        <taxon>Crustacea</taxon>
        <taxon>Multicrustacea</taxon>
        <taxon>Malacostraca</taxon>
        <taxon>Eumalacostraca</taxon>
        <taxon>Eucarida</taxon>
        <taxon>Decapoda</taxon>
        <taxon>Pleocyemata</taxon>
        <taxon>Brachyura</taxon>
        <taxon>Eubrachyura</taxon>
        <taxon>Portunoidea</taxon>
        <taxon>Portunidae</taxon>
        <taxon>Portuninae</taxon>
        <taxon>Portunus</taxon>
    </lineage>
</organism>
<dbReference type="Gene3D" id="2.10.110.10">
    <property type="entry name" value="Cysteine Rich Protein"/>
    <property type="match status" value="2"/>
</dbReference>
<comment type="caution">
    <text evidence="7">The sequence shown here is derived from an EMBL/GenBank/DDBJ whole genome shotgun (WGS) entry which is preliminary data.</text>
</comment>
<evidence type="ECO:0000256" key="3">
    <source>
        <dbReference type="ARBA" id="ARBA00023038"/>
    </source>
</evidence>
<evidence type="ECO:0000256" key="5">
    <source>
        <dbReference type="SAM" id="MobiDB-lite"/>
    </source>
</evidence>
<dbReference type="Proteomes" id="UP000324222">
    <property type="component" value="Unassembled WGS sequence"/>
</dbReference>
<dbReference type="PROSITE" id="PS00478">
    <property type="entry name" value="LIM_DOMAIN_1"/>
    <property type="match status" value="1"/>
</dbReference>
<feature type="compositionally biased region" description="Acidic residues" evidence="5">
    <location>
        <begin position="311"/>
        <end position="325"/>
    </location>
</feature>
<keyword evidence="3 4" id="KW-0440">LIM domain</keyword>
<dbReference type="OrthoDB" id="1746725at2759"/>
<keyword evidence="8" id="KW-1185">Reference proteome</keyword>
<gene>
    <name evidence="7" type="primary">ABLIM1</name>
    <name evidence="7" type="ORF">E2C01_022336</name>
</gene>
<feature type="region of interest" description="Disordered" evidence="5">
    <location>
        <begin position="166"/>
        <end position="197"/>
    </location>
</feature>
<accession>A0A5B7E5Q9</accession>
<dbReference type="EMBL" id="VSRR010002018">
    <property type="protein sequence ID" value="MPC29118.1"/>
    <property type="molecule type" value="Genomic_DNA"/>
</dbReference>
<evidence type="ECO:0000256" key="1">
    <source>
        <dbReference type="ARBA" id="ARBA00022723"/>
    </source>
</evidence>
<dbReference type="GO" id="GO:0046872">
    <property type="term" value="F:metal ion binding"/>
    <property type="evidence" value="ECO:0007669"/>
    <property type="project" value="UniProtKB-KW"/>
</dbReference>
<keyword evidence="2 4" id="KW-0862">Zinc</keyword>
<feature type="region of interest" description="Disordered" evidence="5">
    <location>
        <begin position="291"/>
        <end position="326"/>
    </location>
</feature>
<evidence type="ECO:0000313" key="8">
    <source>
        <dbReference type="Proteomes" id="UP000324222"/>
    </source>
</evidence>
<dbReference type="SUPFAM" id="SSF57716">
    <property type="entry name" value="Glucocorticoid receptor-like (DNA-binding domain)"/>
    <property type="match status" value="2"/>
</dbReference>
<dbReference type="GO" id="GO:0030032">
    <property type="term" value="P:lamellipodium assembly"/>
    <property type="evidence" value="ECO:0007669"/>
    <property type="project" value="TreeGrafter"/>
</dbReference>
<protein>
    <submittedName>
        <fullName evidence="7">Actin-binding LIM protein 1</fullName>
    </submittedName>
</protein>
<dbReference type="InterPro" id="IPR051618">
    <property type="entry name" value="Actin-binding_LIM"/>
</dbReference>
<feature type="region of interest" description="Disordered" evidence="5">
    <location>
        <begin position="510"/>
        <end position="537"/>
    </location>
</feature>
<evidence type="ECO:0000313" key="7">
    <source>
        <dbReference type="EMBL" id="MPC29118.1"/>
    </source>
</evidence>
<dbReference type="PANTHER" id="PTHR24213">
    <property type="entry name" value="ACTIN-BINDING LIM PROTEIN"/>
    <property type="match status" value="1"/>
</dbReference>
<proteinExistence type="predicted"/>
<sequence length="537" mass="59206">MGKDGLPYCEKDYQAQFGVKCAYCNRYISGKVLQAGDNHHFHPTCARCTKCGDPFGDGEEMYLQGTAIWHPRCGPGPTENGTVLNGSLSNGHHINGDQKAERERDFDGMSSTASETQVSTRQSRFSGPYRTCSPGLILREYKSSQSPIDITRIYTYSYLTAEPSQGYLKRPLDPYDRPPPKSPHFHRPPSRKLSLPKTSSRLGMKVLVDQMQSDTPRPKSPHMNNEEPIILSHYPGGRKPHQGDVSRIERDDFPAPPYPYTDPARLLPVEGVCVPSCVGLTTFLGVAPASRADVSERRRRWSGSNKAVSIDETDEGTEQEDESLVEDPKLKREEVELSKIATGIGKVFLQQVKEREKIRAWKATHLDPRNASRTPAADREPGNKLRFGSSLNASPSRMTDHSRPWGPEEDEFDRGSSYRCSTGRSSATIPSYNVVSALRGEPKPGYGLKSSTLPAAGRNGGSAGMMVIVSSLRQPPKPGYGFSPRNTFYRQGLGSYSALHGDYSFSGLGEKTQSTEFSSARSDGECPFPSLTVSTRQ</sequence>
<dbReference type="SMART" id="SM00132">
    <property type="entry name" value="LIM"/>
    <property type="match status" value="1"/>
</dbReference>
<dbReference type="GO" id="GO:0015629">
    <property type="term" value="C:actin cytoskeleton"/>
    <property type="evidence" value="ECO:0007669"/>
    <property type="project" value="TreeGrafter"/>
</dbReference>
<dbReference type="CDD" id="cd09330">
    <property type="entry name" value="LIM4_abLIM"/>
    <property type="match status" value="1"/>
</dbReference>
<feature type="compositionally biased region" description="Polar residues" evidence="5">
    <location>
        <begin position="511"/>
        <end position="521"/>
    </location>
</feature>
<feature type="compositionally biased region" description="Basic and acidic residues" evidence="5">
    <location>
        <begin position="365"/>
        <end position="383"/>
    </location>
</feature>
<dbReference type="FunFam" id="2.10.110.10:FF:000075">
    <property type="entry name" value="Actin-binding lim protein 1"/>
    <property type="match status" value="1"/>
</dbReference>
<dbReference type="PANTHER" id="PTHR24213:SF9">
    <property type="entry name" value="UNCOORDINATED 115A, ISOFORM B-RELATED"/>
    <property type="match status" value="1"/>
</dbReference>
<keyword evidence="1 4" id="KW-0479">Metal-binding</keyword>
<reference evidence="7 8" key="1">
    <citation type="submission" date="2019-05" db="EMBL/GenBank/DDBJ databases">
        <title>Another draft genome of Portunus trituberculatus and its Hox gene families provides insights of decapod evolution.</title>
        <authorList>
            <person name="Jeong J.-H."/>
            <person name="Song I."/>
            <person name="Kim S."/>
            <person name="Choi T."/>
            <person name="Kim D."/>
            <person name="Ryu S."/>
            <person name="Kim W."/>
        </authorList>
    </citation>
    <scope>NUCLEOTIDE SEQUENCE [LARGE SCALE GENOMIC DNA]</scope>
    <source>
        <tissue evidence="7">Muscle</tissue>
    </source>
</reference>
<dbReference type="Pfam" id="PF00412">
    <property type="entry name" value="LIM"/>
    <property type="match status" value="1"/>
</dbReference>
<dbReference type="PROSITE" id="PS50023">
    <property type="entry name" value="LIM_DOMAIN_2"/>
    <property type="match status" value="1"/>
</dbReference>
<feature type="region of interest" description="Disordered" evidence="5">
    <location>
        <begin position="365"/>
        <end position="425"/>
    </location>
</feature>
<dbReference type="AlphaFoldDB" id="A0A5B7E5Q9"/>
<evidence type="ECO:0000259" key="6">
    <source>
        <dbReference type="PROSITE" id="PS50023"/>
    </source>
</evidence>